<feature type="signal peptide" evidence="4">
    <location>
        <begin position="1"/>
        <end position="24"/>
    </location>
</feature>
<evidence type="ECO:0000256" key="2">
    <source>
        <dbReference type="ARBA" id="ARBA00022729"/>
    </source>
</evidence>
<evidence type="ECO:0000313" key="6">
    <source>
        <dbReference type="EMBL" id="MYD89985.1"/>
    </source>
</evidence>
<dbReference type="PROSITE" id="PS51677">
    <property type="entry name" value="NODB"/>
    <property type="match status" value="1"/>
</dbReference>
<feature type="compositionally biased region" description="Low complexity" evidence="3">
    <location>
        <begin position="48"/>
        <end position="76"/>
    </location>
</feature>
<gene>
    <name evidence="6" type="ORF">F4Y08_06550</name>
</gene>
<sequence>MTLLKLVYRLVACAVFLAACVDPALLETEMIDPPVFVLQIPEREDAVAAAEPRPTATPFAAPRPTATPFATPTATPGSTRSRILLGLLPVGRVRPTATPVPQPTPDGEHRQVSVPMLMYHYIEEPPSNADSIRFGLSVPPDLFATHLDLIQDLGFETISVRDVINHLALGTPLPPKPIVLTFDDGYANHFTNALPLLTERGMIGTFFVISEFPHSGNPSYMTWDQIRQMVRAGMEIESHARLHESLAGRSEAYLRNQARGGILTFEQELGYTPRVIAYPMGFYDQRVIDIFRDEGYWAGLTTQNGLLQDNRDPFRMWRIRMHPDMEARELEWLLSEEGLAWLAGQQWVSGNR</sequence>
<dbReference type="InterPro" id="IPR011330">
    <property type="entry name" value="Glyco_hydro/deAcase_b/a-brl"/>
</dbReference>
<dbReference type="GO" id="GO:0005975">
    <property type="term" value="P:carbohydrate metabolic process"/>
    <property type="evidence" value="ECO:0007669"/>
    <property type="project" value="InterPro"/>
</dbReference>
<comment type="caution">
    <text evidence="6">The sequence shown here is derived from an EMBL/GenBank/DDBJ whole genome shotgun (WGS) entry which is preliminary data.</text>
</comment>
<keyword evidence="2 4" id="KW-0732">Signal</keyword>
<dbReference type="GO" id="GO:0005576">
    <property type="term" value="C:extracellular region"/>
    <property type="evidence" value="ECO:0007669"/>
    <property type="project" value="UniProtKB-SubCell"/>
</dbReference>
<reference evidence="6" key="1">
    <citation type="submission" date="2019-09" db="EMBL/GenBank/DDBJ databases">
        <title>Characterisation of the sponge microbiome using genome-centric metagenomics.</title>
        <authorList>
            <person name="Engelberts J.P."/>
            <person name="Robbins S.J."/>
            <person name="De Goeij J.M."/>
            <person name="Aranda M."/>
            <person name="Bell S.C."/>
            <person name="Webster N.S."/>
        </authorList>
    </citation>
    <scope>NUCLEOTIDE SEQUENCE</scope>
    <source>
        <strain evidence="6">SB0662_bin_9</strain>
    </source>
</reference>
<proteinExistence type="predicted"/>
<dbReference type="InterPro" id="IPR051398">
    <property type="entry name" value="Polysacch_Deacetylase"/>
</dbReference>
<dbReference type="PANTHER" id="PTHR34216:SF3">
    <property type="entry name" value="POLY-BETA-1,6-N-ACETYL-D-GLUCOSAMINE N-DEACETYLASE"/>
    <property type="match status" value="1"/>
</dbReference>
<dbReference type="Pfam" id="PF01522">
    <property type="entry name" value="Polysacc_deac_1"/>
    <property type="match status" value="1"/>
</dbReference>
<accession>A0A6B1DT54</accession>
<comment type="subcellular location">
    <subcellularLocation>
        <location evidence="1">Secreted</location>
    </subcellularLocation>
</comment>
<name>A0A6B1DT54_9CHLR</name>
<evidence type="ECO:0000256" key="3">
    <source>
        <dbReference type="SAM" id="MobiDB-lite"/>
    </source>
</evidence>
<dbReference type="PROSITE" id="PS51257">
    <property type="entry name" value="PROKAR_LIPOPROTEIN"/>
    <property type="match status" value="1"/>
</dbReference>
<feature type="domain" description="NodB homology" evidence="5">
    <location>
        <begin position="176"/>
        <end position="352"/>
    </location>
</feature>
<dbReference type="AlphaFoldDB" id="A0A6B1DT54"/>
<evidence type="ECO:0000256" key="4">
    <source>
        <dbReference type="SAM" id="SignalP"/>
    </source>
</evidence>
<evidence type="ECO:0000256" key="1">
    <source>
        <dbReference type="ARBA" id="ARBA00004613"/>
    </source>
</evidence>
<dbReference type="CDD" id="cd10918">
    <property type="entry name" value="CE4_NodB_like_5s_6s"/>
    <property type="match status" value="1"/>
</dbReference>
<feature type="region of interest" description="Disordered" evidence="3">
    <location>
        <begin position="47"/>
        <end position="77"/>
    </location>
</feature>
<dbReference type="SUPFAM" id="SSF88713">
    <property type="entry name" value="Glycoside hydrolase/deacetylase"/>
    <property type="match status" value="1"/>
</dbReference>
<dbReference type="PANTHER" id="PTHR34216">
    <property type="match status" value="1"/>
</dbReference>
<feature type="chain" id="PRO_5025329700" evidence="4">
    <location>
        <begin position="25"/>
        <end position="352"/>
    </location>
</feature>
<organism evidence="6">
    <name type="scientific">Caldilineaceae bacterium SB0662_bin_9</name>
    <dbReference type="NCBI Taxonomy" id="2605258"/>
    <lineage>
        <taxon>Bacteria</taxon>
        <taxon>Bacillati</taxon>
        <taxon>Chloroflexota</taxon>
        <taxon>Caldilineae</taxon>
        <taxon>Caldilineales</taxon>
        <taxon>Caldilineaceae</taxon>
    </lineage>
</organism>
<dbReference type="Gene3D" id="3.20.20.370">
    <property type="entry name" value="Glycoside hydrolase/deacetylase"/>
    <property type="match status" value="1"/>
</dbReference>
<evidence type="ECO:0000259" key="5">
    <source>
        <dbReference type="PROSITE" id="PS51677"/>
    </source>
</evidence>
<protein>
    <submittedName>
        <fullName evidence="6">Polysaccharide deacetylase family protein</fullName>
    </submittedName>
</protein>
<dbReference type="GO" id="GO:0016810">
    <property type="term" value="F:hydrolase activity, acting on carbon-nitrogen (but not peptide) bonds"/>
    <property type="evidence" value="ECO:0007669"/>
    <property type="project" value="InterPro"/>
</dbReference>
<dbReference type="InterPro" id="IPR002509">
    <property type="entry name" value="NODB_dom"/>
</dbReference>
<dbReference type="EMBL" id="VXPY01000040">
    <property type="protein sequence ID" value="MYD89985.1"/>
    <property type="molecule type" value="Genomic_DNA"/>
</dbReference>